<feature type="binding site" evidence="6">
    <location>
        <position position="168"/>
    </location>
    <ligand>
        <name>Mg(2+)</name>
        <dbReference type="ChEBI" id="CHEBI:18420"/>
    </ligand>
</feature>
<evidence type="ECO:0000256" key="6">
    <source>
        <dbReference type="PIRSR" id="PIRSR015582-2"/>
    </source>
</evidence>
<dbReference type="PANTHER" id="PTHR32308">
    <property type="entry name" value="LYASE BETA SUBUNIT, PUTATIVE (AFU_ORTHOLOGUE AFUA_4G13030)-RELATED"/>
    <property type="match status" value="1"/>
</dbReference>
<dbReference type="PIRSF" id="PIRSF015582">
    <property type="entry name" value="Cit_lyase_B"/>
    <property type="match status" value="1"/>
</dbReference>
<evidence type="ECO:0000256" key="3">
    <source>
        <dbReference type="ARBA" id="ARBA00022723"/>
    </source>
</evidence>
<keyword evidence="8" id="KW-0456">Lyase</keyword>
<evidence type="ECO:0000256" key="4">
    <source>
        <dbReference type="ARBA" id="ARBA00022842"/>
    </source>
</evidence>
<feature type="domain" description="HpcH/HpaI aldolase/citrate lyase" evidence="7">
    <location>
        <begin position="16"/>
        <end position="258"/>
    </location>
</feature>
<keyword evidence="4 6" id="KW-0460">Magnesium</keyword>
<gene>
    <name evidence="8" type="ORF">BXY53_0053</name>
</gene>
<comment type="caution">
    <text evidence="8">The sequence shown here is derived from an EMBL/GenBank/DDBJ whole genome shotgun (WGS) entry which is preliminary data.</text>
</comment>
<evidence type="ECO:0000256" key="2">
    <source>
        <dbReference type="ARBA" id="ARBA00005568"/>
    </source>
</evidence>
<name>A0A397Q241_9HYPH</name>
<dbReference type="InterPro" id="IPR015813">
    <property type="entry name" value="Pyrv/PenolPyrv_kinase-like_dom"/>
</dbReference>
<keyword evidence="3 6" id="KW-0479">Metal-binding</keyword>
<accession>A0A397Q241</accession>
<protein>
    <submittedName>
        <fullName evidence="8">Beta-methylmalyl-CoA/L-malyl-CoA lyase</fullName>
    </submittedName>
</protein>
<proteinExistence type="inferred from homology"/>
<dbReference type="SUPFAM" id="SSF51621">
    <property type="entry name" value="Phosphoenolpyruvate/pyruvate domain"/>
    <property type="match status" value="1"/>
</dbReference>
<comment type="cofactor">
    <cofactor evidence="1">
        <name>Mg(2+)</name>
        <dbReference type="ChEBI" id="CHEBI:18420"/>
    </cofactor>
</comment>
<sequence>MSFTSIEQAPARLNRSELAVPGSQPQLFEKAAISAADVIFLDLEDAVAPQDKEQARKNIIEALNDIDWRGKTMSVRINGLDTHYMYRDVVDVVEQAGDKLDLIMIPKVGTAADVYAVDMMVTQIEQAKGFSKRIGFEHIIETALGMQNVSEIAAASKRNESLHFGVADYAASTRARTTNIGGANPDYAVLTDADGGERERHWGDMWHYAIARMVVAARANGLRPIDGPFGDFSDPDGYLAAAKRAAVLGCEGKWAIHPSQIELANQVMSPGEEEVERAQRILAAMREAEAQGKGAVSLDGRLIDYASIRQAEVLVEKARAIESRGG</sequence>
<evidence type="ECO:0000313" key="9">
    <source>
        <dbReference type="Proteomes" id="UP000266273"/>
    </source>
</evidence>
<dbReference type="Gene3D" id="3.20.20.60">
    <property type="entry name" value="Phosphoenolpyruvate-binding domains"/>
    <property type="match status" value="1"/>
</dbReference>
<dbReference type="GO" id="GO:0016829">
    <property type="term" value="F:lyase activity"/>
    <property type="evidence" value="ECO:0007669"/>
    <property type="project" value="UniProtKB-KW"/>
</dbReference>
<reference evidence="8 9" key="1">
    <citation type="submission" date="2018-08" db="EMBL/GenBank/DDBJ databases">
        <title>Genomic Encyclopedia of Archaeal and Bacterial Type Strains, Phase II (KMG-II): from individual species to whole genera.</title>
        <authorList>
            <person name="Goeker M."/>
        </authorList>
    </citation>
    <scope>NUCLEOTIDE SEQUENCE [LARGE SCALE GENOMIC DNA]</scope>
    <source>
        <strain evidence="8 9">DSM 5002</strain>
    </source>
</reference>
<dbReference type="InterPro" id="IPR011206">
    <property type="entry name" value="Citrate_lyase_beta/mcl1/mcl2"/>
</dbReference>
<dbReference type="InterPro" id="IPR005000">
    <property type="entry name" value="Aldolase/citrate-lyase_domain"/>
</dbReference>
<dbReference type="GO" id="GO:0006107">
    <property type="term" value="P:oxaloacetate metabolic process"/>
    <property type="evidence" value="ECO:0007669"/>
    <property type="project" value="TreeGrafter"/>
</dbReference>
<comment type="similarity">
    <text evidence="2">Belongs to the HpcH/HpaI aldolase family.</text>
</comment>
<evidence type="ECO:0000259" key="7">
    <source>
        <dbReference type="Pfam" id="PF03328"/>
    </source>
</evidence>
<keyword evidence="9" id="KW-1185">Reference proteome</keyword>
<dbReference type="RefSeq" id="WP_119061674.1">
    <property type="nucleotide sequence ID" value="NZ_QXDF01000001.1"/>
</dbReference>
<evidence type="ECO:0000256" key="1">
    <source>
        <dbReference type="ARBA" id="ARBA00001946"/>
    </source>
</evidence>
<dbReference type="Pfam" id="PF03328">
    <property type="entry name" value="HpcH_HpaI"/>
    <property type="match status" value="1"/>
</dbReference>
<feature type="binding site" evidence="6">
    <location>
        <position position="141"/>
    </location>
    <ligand>
        <name>Mg(2+)</name>
        <dbReference type="ChEBI" id="CHEBI:18420"/>
    </ligand>
</feature>
<evidence type="ECO:0000313" key="8">
    <source>
        <dbReference type="EMBL" id="RIA55003.1"/>
    </source>
</evidence>
<dbReference type="InterPro" id="IPR040442">
    <property type="entry name" value="Pyrv_kinase-like_dom_sf"/>
</dbReference>
<dbReference type="OrthoDB" id="9800547at2"/>
<feature type="binding site" evidence="5">
    <location>
        <position position="141"/>
    </location>
    <ligand>
        <name>substrate</name>
    </ligand>
</feature>
<dbReference type="PANTHER" id="PTHR32308:SF10">
    <property type="entry name" value="CITRATE LYASE SUBUNIT BETA"/>
    <property type="match status" value="1"/>
</dbReference>
<organism evidence="8 9">
    <name type="scientific">Dichotomicrobium thermohalophilum</name>
    <dbReference type="NCBI Taxonomy" id="933063"/>
    <lineage>
        <taxon>Bacteria</taxon>
        <taxon>Pseudomonadati</taxon>
        <taxon>Pseudomonadota</taxon>
        <taxon>Alphaproteobacteria</taxon>
        <taxon>Hyphomicrobiales</taxon>
        <taxon>Hyphomicrobiaceae</taxon>
        <taxon>Dichotomicrobium</taxon>
    </lineage>
</organism>
<dbReference type="EMBL" id="QXDF01000001">
    <property type="protein sequence ID" value="RIA55003.1"/>
    <property type="molecule type" value="Genomic_DNA"/>
</dbReference>
<dbReference type="GO" id="GO:0000287">
    <property type="term" value="F:magnesium ion binding"/>
    <property type="evidence" value="ECO:0007669"/>
    <property type="project" value="TreeGrafter"/>
</dbReference>
<evidence type="ECO:0000256" key="5">
    <source>
        <dbReference type="PIRSR" id="PIRSR015582-1"/>
    </source>
</evidence>
<feature type="binding site" evidence="5">
    <location>
        <position position="76"/>
    </location>
    <ligand>
        <name>substrate</name>
    </ligand>
</feature>
<dbReference type="AlphaFoldDB" id="A0A397Q241"/>
<dbReference type="Proteomes" id="UP000266273">
    <property type="component" value="Unassembled WGS sequence"/>
</dbReference>